<dbReference type="InterPro" id="IPR001841">
    <property type="entry name" value="Znf_RING"/>
</dbReference>
<dbReference type="Gene3D" id="3.30.40.10">
    <property type="entry name" value="Zinc/RING finger domain, C3HC4 (zinc finger)"/>
    <property type="match status" value="1"/>
</dbReference>
<dbReference type="PROSITE" id="PS00518">
    <property type="entry name" value="ZF_RING_1"/>
    <property type="match status" value="1"/>
</dbReference>
<evidence type="ECO:0000313" key="6">
    <source>
        <dbReference type="EMBL" id="PIC33987.1"/>
    </source>
</evidence>
<dbReference type="GO" id="GO:0008270">
    <property type="term" value="F:zinc ion binding"/>
    <property type="evidence" value="ECO:0007669"/>
    <property type="project" value="UniProtKB-KW"/>
</dbReference>
<comment type="caution">
    <text evidence="6">The sequence shown here is derived from an EMBL/GenBank/DDBJ whole genome shotgun (WGS) entry which is preliminary data.</text>
</comment>
<keyword evidence="1" id="KW-0479">Metal-binding</keyword>
<dbReference type="SUPFAM" id="SSF57850">
    <property type="entry name" value="RING/U-box"/>
    <property type="match status" value="1"/>
</dbReference>
<dbReference type="InterPro" id="IPR017907">
    <property type="entry name" value="Znf_RING_CS"/>
</dbReference>
<feature type="domain" description="RING-type" evidence="5">
    <location>
        <begin position="24"/>
        <end position="44"/>
    </location>
</feature>
<gene>
    <name evidence="6" type="primary">Cnig_chr_IV.g13770</name>
    <name evidence="6" type="ORF">B9Z55_013770</name>
</gene>
<reference evidence="7" key="1">
    <citation type="submission" date="2017-10" db="EMBL/GenBank/DDBJ databases">
        <title>Rapid genome shrinkage in a self-fertile nematode reveals novel sperm competition proteins.</title>
        <authorList>
            <person name="Yin D."/>
            <person name="Schwarz E.M."/>
            <person name="Thomas C.G."/>
            <person name="Felde R.L."/>
            <person name="Korf I.F."/>
            <person name="Cutter A.D."/>
            <person name="Schartner C.M."/>
            <person name="Ralston E.J."/>
            <person name="Meyer B.J."/>
            <person name="Haag E.S."/>
        </authorList>
    </citation>
    <scope>NUCLEOTIDE SEQUENCE [LARGE SCALE GENOMIC DNA]</scope>
    <source>
        <strain evidence="7">JU1422</strain>
    </source>
</reference>
<dbReference type="PROSITE" id="PS50089">
    <property type="entry name" value="ZF_RING_2"/>
    <property type="match status" value="1"/>
</dbReference>
<dbReference type="EMBL" id="PDUG01000004">
    <property type="protein sequence ID" value="PIC33987.1"/>
    <property type="molecule type" value="Genomic_DNA"/>
</dbReference>
<evidence type="ECO:0000256" key="1">
    <source>
        <dbReference type="ARBA" id="ARBA00022723"/>
    </source>
</evidence>
<evidence type="ECO:0000256" key="3">
    <source>
        <dbReference type="ARBA" id="ARBA00022833"/>
    </source>
</evidence>
<keyword evidence="2 4" id="KW-0863">Zinc-finger</keyword>
<sequence length="704" mass="82223">MVNIFEASILLKSLDDKKRPIHTECGHSLCTECIERHPICPICHRTTVEKDNFTVRAIFDSLKYQPLTVFKNWYYADISEPEICSGCFETSQRLRICVTCELSLNNLFVEEVRDDGTPWVDFGQSAEAERRLKKPPVNGAQEQPRKVRPRFRAPFNILANRVFCSDCILNEHEGHVVKTLEELEYSETDLKKLSSGIASGYLLKELKERKGNCFLKNMRMQRLCERLAHHALFYYPDPIKNPHREFHDFQPSKVNKFFEPSSSNCSELVSQDEGDSLIICLEEQLQVLNSGRNCDCEGIWNELHRLGFGNQVQKKYVDMINGLGYLTSFECPLSDVEISGLRERAIEMSKAKIFSVYTAFCWNHRKNDACCIFDNVHHKPVRCQNCKMSICMDCLQNDPNYKCSFCGNPYSEIGFFEAQDNTINYEALNLIEFYKEHCVDMFAKWWNCNAIDIGFCLSCNSYSDKLEICTSCELKQQIPALRPSLQETRLQFNYDGLATLPMRWQCEECEKRLQANWMHQYFGNSRLERRAGELNRGCNHLKSRLAKPQDKCEHKPIKLKDIPNYQYAMKVATMSLFQRILKAGIEGKVNCKLWKIRMLNIYGIMIGHLRCYFKTAMAGSEEDEPNDLRFKITFWIDHIKQEWNQYKSKKEQMCKCTEIWNCSDNDSRKKLKEIASFHRNEVVDRCPLQMEHGIFFEMSNSIRK</sequence>
<evidence type="ECO:0000313" key="7">
    <source>
        <dbReference type="Proteomes" id="UP000230233"/>
    </source>
</evidence>
<protein>
    <recommendedName>
        <fullName evidence="5">RING-type domain-containing protein</fullName>
    </recommendedName>
</protein>
<proteinExistence type="predicted"/>
<organism evidence="6 7">
    <name type="scientific">Caenorhabditis nigoni</name>
    <dbReference type="NCBI Taxonomy" id="1611254"/>
    <lineage>
        <taxon>Eukaryota</taxon>
        <taxon>Metazoa</taxon>
        <taxon>Ecdysozoa</taxon>
        <taxon>Nematoda</taxon>
        <taxon>Chromadorea</taxon>
        <taxon>Rhabditida</taxon>
        <taxon>Rhabditina</taxon>
        <taxon>Rhabditomorpha</taxon>
        <taxon>Rhabditoidea</taxon>
        <taxon>Rhabditidae</taxon>
        <taxon>Peloderinae</taxon>
        <taxon>Caenorhabditis</taxon>
    </lineage>
</organism>
<keyword evidence="7" id="KW-1185">Reference proteome</keyword>
<evidence type="ECO:0000259" key="5">
    <source>
        <dbReference type="PROSITE" id="PS50089"/>
    </source>
</evidence>
<dbReference type="Proteomes" id="UP000230233">
    <property type="component" value="Chromosome IV"/>
</dbReference>
<evidence type="ECO:0000256" key="2">
    <source>
        <dbReference type="ARBA" id="ARBA00022771"/>
    </source>
</evidence>
<dbReference type="InterPro" id="IPR013083">
    <property type="entry name" value="Znf_RING/FYVE/PHD"/>
</dbReference>
<keyword evidence="3" id="KW-0862">Zinc</keyword>
<evidence type="ECO:0000256" key="4">
    <source>
        <dbReference type="PROSITE-ProRule" id="PRU00175"/>
    </source>
</evidence>
<accession>A0A2G5U367</accession>
<name>A0A2G5U367_9PELO</name>
<dbReference type="AlphaFoldDB" id="A0A2G5U367"/>